<reference evidence="2 3" key="1">
    <citation type="journal article" date="2008" name="PLoS ONE">
        <title>Environmental adaptation: genomic analysis of the piezotolerant and psychrotolerant deep-sea iron reducing bacterium Shewanella piezotolerans WP3.</title>
        <authorList>
            <person name="Wang F."/>
            <person name="Wang J."/>
            <person name="Jian H."/>
            <person name="Zhang B."/>
            <person name="Li S."/>
            <person name="Wang F."/>
            <person name="Zeng X."/>
            <person name="Gao L."/>
            <person name="Bartlett D.H."/>
            <person name="Yu J."/>
            <person name="Hu S."/>
            <person name="Xiao X."/>
        </authorList>
    </citation>
    <scope>NUCLEOTIDE SEQUENCE [LARGE SCALE GENOMIC DNA]</scope>
    <source>
        <strain evidence="3">WP3 / JCM 13877</strain>
    </source>
</reference>
<dbReference type="RefSeq" id="WP_020911334.1">
    <property type="nucleotide sequence ID" value="NC_011566.1"/>
</dbReference>
<feature type="transmembrane region" description="Helical" evidence="1">
    <location>
        <begin position="39"/>
        <end position="58"/>
    </location>
</feature>
<dbReference type="HOGENOM" id="CLU_815584_0_0_6"/>
<accession>B8CKB7</accession>
<dbReference type="Proteomes" id="UP000000753">
    <property type="component" value="Chromosome"/>
</dbReference>
<dbReference type="KEGG" id="swp:swp_1160"/>
<keyword evidence="1" id="KW-1133">Transmembrane helix</keyword>
<evidence type="ECO:0000313" key="3">
    <source>
        <dbReference type="Proteomes" id="UP000000753"/>
    </source>
</evidence>
<keyword evidence="1" id="KW-0812">Transmembrane</keyword>
<feature type="transmembrane region" description="Helical" evidence="1">
    <location>
        <begin position="79"/>
        <end position="100"/>
    </location>
</feature>
<dbReference type="OrthoDB" id="1027826at2"/>
<dbReference type="STRING" id="225849.swp_1160"/>
<protein>
    <recommendedName>
        <fullName evidence="4">DUF4405 domain-containing protein</fullName>
    </recommendedName>
</protein>
<name>B8CKB7_SHEPW</name>
<gene>
    <name evidence="2" type="ordered locus">swp_1160</name>
</gene>
<evidence type="ECO:0000256" key="1">
    <source>
        <dbReference type="SAM" id="Phobius"/>
    </source>
</evidence>
<organism evidence="2 3">
    <name type="scientific">Shewanella piezotolerans (strain WP3 / JCM 13877)</name>
    <dbReference type="NCBI Taxonomy" id="225849"/>
    <lineage>
        <taxon>Bacteria</taxon>
        <taxon>Pseudomonadati</taxon>
        <taxon>Pseudomonadota</taxon>
        <taxon>Gammaproteobacteria</taxon>
        <taxon>Alteromonadales</taxon>
        <taxon>Shewanellaceae</taxon>
        <taxon>Shewanella</taxon>
    </lineage>
</organism>
<dbReference type="EMBL" id="CP000472">
    <property type="protein sequence ID" value="ACJ27956.1"/>
    <property type="molecule type" value="Genomic_DNA"/>
</dbReference>
<keyword evidence="1" id="KW-0472">Membrane</keyword>
<sequence length="374" mass="42805">MLQRWFNIRALVSLTVLASISVMLVTSILMFVYSHNVAVATLHTVIGFCLLLAACWHLKNNFTPLKGYLRLRFWGNKSRYKMTLPIAVGFIALLTAMSWFGVQPIKQFYQWGMTMRASDLAGSKHELRYIVLDKTLDAPSVNQLTVEFKAGRAFQWPQYAIWLETLEGDFVQPIYVTEKLATNNFENRVSQRDKEYVFTENPFDREGFTIEQAFELVVEPETRKTRFRVESLPVFLHKMMVIGEKENQPFEGKLIADAYTGATMMDNFVYRVGVDETLTGRYKLKLEMNQSFDFNHYYSSDRFPNDAVYSGEGFSAQPSVIYETEIDFDKPAVLSQMALVGRGHHSGKNGLVHSDLSGMTTALQLVDRVLVQVE</sequence>
<feature type="transmembrane region" description="Helical" evidence="1">
    <location>
        <begin position="12"/>
        <end position="33"/>
    </location>
</feature>
<evidence type="ECO:0000313" key="2">
    <source>
        <dbReference type="EMBL" id="ACJ27956.1"/>
    </source>
</evidence>
<dbReference type="AlphaFoldDB" id="B8CKB7"/>
<keyword evidence="3" id="KW-1185">Reference proteome</keyword>
<evidence type="ECO:0008006" key="4">
    <source>
        <dbReference type="Google" id="ProtNLM"/>
    </source>
</evidence>
<proteinExistence type="predicted"/>
<dbReference type="eggNOG" id="ENOG502ZB8J">
    <property type="taxonomic scope" value="Bacteria"/>
</dbReference>